<dbReference type="AlphaFoldDB" id="A0A401UER3"/>
<evidence type="ECO:0000313" key="1">
    <source>
        <dbReference type="EMBL" id="GCC53405.1"/>
    </source>
</evidence>
<dbReference type="Proteomes" id="UP000288227">
    <property type="component" value="Unassembled WGS sequence"/>
</dbReference>
<protein>
    <recommendedName>
        <fullName evidence="3">Lipocalin-like domain-containing protein</fullName>
    </recommendedName>
</protein>
<evidence type="ECO:0008006" key="3">
    <source>
        <dbReference type="Google" id="ProtNLM"/>
    </source>
</evidence>
<reference evidence="1 2" key="1">
    <citation type="submission" date="2018-11" db="EMBL/GenBank/DDBJ databases">
        <title>Chryseotalea sanarue gen. nov., sp., nov., a member of the family Cytophagaceae, isolated from a brackish lake in Hamamatsu Japan.</title>
        <authorList>
            <person name="Maejima Y."/>
            <person name="Iino T."/>
            <person name="Muraguchi Y."/>
            <person name="Fukuda K."/>
            <person name="Ohkuma M."/>
            <person name="Moriuchi R."/>
            <person name="Dohra H."/>
            <person name="Kimbara K."/>
            <person name="Shintani M."/>
        </authorList>
    </citation>
    <scope>NUCLEOTIDE SEQUENCE [LARGE SCALE GENOMIC DNA]</scope>
    <source>
        <strain evidence="1 2">Ys</strain>
    </source>
</reference>
<keyword evidence="2" id="KW-1185">Reference proteome</keyword>
<comment type="caution">
    <text evidence="1">The sequence shown here is derived from an EMBL/GenBank/DDBJ whole genome shotgun (WGS) entry which is preliminary data.</text>
</comment>
<name>A0A401UER3_9BACT</name>
<sequence>MQEQLVIGCPTDEIVRTKESAAALLIGKWEWIKTFYVNRASGNSVETSFSSGKQITFEFKADKVIVTENNIVTEETYEIVFFDINSSQAEQELKINFIAETGEIRESSILHISILGDCLTLVNSYDDAGGDLNFQKMN</sequence>
<dbReference type="EMBL" id="BHXQ01000007">
    <property type="protein sequence ID" value="GCC53405.1"/>
    <property type="molecule type" value="Genomic_DNA"/>
</dbReference>
<proteinExistence type="predicted"/>
<organism evidence="1 2">
    <name type="scientific">Chryseotalea sanaruensis</name>
    <dbReference type="NCBI Taxonomy" id="2482724"/>
    <lineage>
        <taxon>Bacteria</taxon>
        <taxon>Pseudomonadati</taxon>
        <taxon>Bacteroidota</taxon>
        <taxon>Cytophagia</taxon>
        <taxon>Cytophagales</taxon>
        <taxon>Chryseotaleaceae</taxon>
        <taxon>Chryseotalea</taxon>
    </lineage>
</organism>
<accession>A0A401UER3</accession>
<evidence type="ECO:0000313" key="2">
    <source>
        <dbReference type="Proteomes" id="UP000288227"/>
    </source>
</evidence>
<gene>
    <name evidence="1" type="ORF">SanaruYs_36490</name>
</gene>